<dbReference type="GeneID" id="71988856"/>
<dbReference type="OrthoDB" id="3643498at2759"/>
<dbReference type="AlphaFoldDB" id="A0A9Q8PGP4"/>
<organism evidence="2 3">
    <name type="scientific">Passalora fulva</name>
    <name type="common">Tomato leaf mold</name>
    <name type="synonym">Cladosporium fulvum</name>
    <dbReference type="NCBI Taxonomy" id="5499"/>
    <lineage>
        <taxon>Eukaryota</taxon>
        <taxon>Fungi</taxon>
        <taxon>Dikarya</taxon>
        <taxon>Ascomycota</taxon>
        <taxon>Pezizomycotina</taxon>
        <taxon>Dothideomycetes</taxon>
        <taxon>Dothideomycetidae</taxon>
        <taxon>Mycosphaerellales</taxon>
        <taxon>Mycosphaerellaceae</taxon>
        <taxon>Fulvia</taxon>
    </lineage>
</organism>
<dbReference type="Gene3D" id="1.20.1280.50">
    <property type="match status" value="1"/>
</dbReference>
<dbReference type="Pfam" id="PF00646">
    <property type="entry name" value="F-box"/>
    <property type="match status" value="1"/>
</dbReference>
<evidence type="ECO:0000259" key="1">
    <source>
        <dbReference type="Pfam" id="PF00646"/>
    </source>
</evidence>
<protein>
    <recommendedName>
        <fullName evidence="1">F-box domain-containing protein</fullName>
    </recommendedName>
</protein>
<keyword evidence="3" id="KW-1185">Reference proteome</keyword>
<accession>A0A9Q8PGP4</accession>
<dbReference type="RefSeq" id="XP_047766509.1">
    <property type="nucleotide sequence ID" value="XM_047908126.1"/>
</dbReference>
<gene>
    <name evidence="2" type="ORF">CLAFUR5_08978</name>
</gene>
<dbReference type="InterPro" id="IPR001810">
    <property type="entry name" value="F-box_dom"/>
</dbReference>
<dbReference type="EMBL" id="CP090171">
    <property type="protein sequence ID" value="UJO22143.1"/>
    <property type="molecule type" value="Genomic_DNA"/>
</dbReference>
<sequence>MTTTPQGTQDSRVQVHQQHQATTIMTVSTQDNHTMPSELFTTYELVEAILHHLPTKNLLLSQRVCRTWRDVIARSQKLQRALFFLPVKGGPLVNNWRLADNLDDLWAYKDSKIPMLVYRNPLLQPLHGSSLAHRTKFVESRLSDAWWRPEASWRGMLLSQPAVQARLISPFGNNDLTVTRAQEALDLAKELKQQSILPISLRINGIEKWRTLTSSEELEELPMRDIEE</sequence>
<reference evidence="2" key="1">
    <citation type="submission" date="2021-12" db="EMBL/GenBank/DDBJ databases">
        <authorList>
            <person name="Zaccaron A."/>
            <person name="Stergiopoulos I."/>
        </authorList>
    </citation>
    <scope>NUCLEOTIDE SEQUENCE</scope>
    <source>
        <strain evidence="2">Race5_Kim</strain>
    </source>
</reference>
<feature type="domain" description="F-box" evidence="1">
    <location>
        <begin position="43"/>
        <end position="76"/>
    </location>
</feature>
<evidence type="ECO:0000313" key="3">
    <source>
        <dbReference type="Proteomes" id="UP000756132"/>
    </source>
</evidence>
<evidence type="ECO:0000313" key="2">
    <source>
        <dbReference type="EMBL" id="UJO22143.1"/>
    </source>
</evidence>
<dbReference type="InterPro" id="IPR036047">
    <property type="entry name" value="F-box-like_dom_sf"/>
</dbReference>
<reference evidence="2" key="2">
    <citation type="journal article" date="2022" name="Microb. Genom.">
        <title>A chromosome-scale genome assembly of the tomato pathogen Cladosporium fulvum reveals a compartmentalized genome architecture and the presence of a dispensable chromosome.</title>
        <authorList>
            <person name="Zaccaron A.Z."/>
            <person name="Chen L.H."/>
            <person name="Samaras A."/>
            <person name="Stergiopoulos I."/>
        </authorList>
    </citation>
    <scope>NUCLEOTIDE SEQUENCE</scope>
    <source>
        <strain evidence="2">Race5_Kim</strain>
    </source>
</reference>
<dbReference type="SUPFAM" id="SSF81383">
    <property type="entry name" value="F-box domain"/>
    <property type="match status" value="1"/>
</dbReference>
<name>A0A9Q8PGP4_PASFU</name>
<proteinExistence type="predicted"/>
<dbReference type="Proteomes" id="UP000756132">
    <property type="component" value="Chromosome 9"/>
</dbReference>
<dbReference type="KEGG" id="ffu:CLAFUR5_08978"/>